<evidence type="ECO:0000259" key="1">
    <source>
        <dbReference type="Pfam" id="PF02627"/>
    </source>
</evidence>
<dbReference type="EMBL" id="CP106878">
    <property type="protein sequence ID" value="WAA09870.1"/>
    <property type="molecule type" value="Genomic_DNA"/>
</dbReference>
<dbReference type="GO" id="GO:0051920">
    <property type="term" value="F:peroxiredoxin activity"/>
    <property type="evidence" value="ECO:0007669"/>
    <property type="project" value="InterPro"/>
</dbReference>
<sequence>MSRNLAFDQFKEEFPKTASIFGQLYQSVSSKALDEKTRQLVYLGILIAVRYEPAVRVHISKALKAGATPEEIKEAIMLAIPASGLCNFLSILPNMMDELNKEE</sequence>
<feature type="domain" description="Carboxymuconolactone decarboxylase-like" evidence="1">
    <location>
        <begin position="17"/>
        <end position="90"/>
    </location>
</feature>
<evidence type="ECO:0000313" key="3">
    <source>
        <dbReference type="Proteomes" id="UP001164718"/>
    </source>
</evidence>
<accession>A0A9E8RUQ7</accession>
<dbReference type="InterPro" id="IPR029032">
    <property type="entry name" value="AhpD-like"/>
</dbReference>
<dbReference type="InterPro" id="IPR003779">
    <property type="entry name" value="CMD-like"/>
</dbReference>
<dbReference type="Proteomes" id="UP001164718">
    <property type="component" value="Chromosome"/>
</dbReference>
<reference evidence="2" key="1">
    <citation type="submission" date="2022-09" db="EMBL/GenBank/DDBJ databases">
        <title>Complete Genomes of Fervidibacillus albus and Fervidibacillus halotolerans isolated from tidal flat sediments.</title>
        <authorList>
            <person name="Kwon K.K."/>
            <person name="Yang S.-H."/>
            <person name="Park M.J."/>
            <person name="Oh H.-M."/>
        </authorList>
    </citation>
    <scope>NUCLEOTIDE SEQUENCE</scope>
    <source>
        <strain evidence="2">MEBiC13591</strain>
    </source>
</reference>
<organism evidence="2 3">
    <name type="scientific">Fervidibacillus albus</name>
    <dbReference type="NCBI Taxonomy" id="2980026"/>
    <lineage>
        <taxon>Bacteria</taxon>
        <taxon>Bacillati</taxon>
        <taxon>Bacillota</taxon>
        <taxon>Bacilli</taxon>
        <taxon>Bacillales</taxon>
        <taxon>Bacillaceae</taxon>
        <taxon>Fervidibacillus</taxon>
    </lineage>
</organism>
<dbReference type="RefSeq" id="WP_275417652.1">
    <property type="nucleotide sequence ID" value="NZ_CP106878.1"/>
</dbReference>
<dbReference type="AlphaFoldDB" id="A0A9E8RUQ7"/>
<dbReference type="PANTHER" id="PTHR33930">
    <property type="entry name" value="ALKYL HYDROPEROXIDE REDUCTASE AHPD"/>
    <property type="match status" value="1"/>
</dbReference>
<dbReference type="PANTHER" id="PTHR33930:SF2">
    <property type="entry name" value="BLR3452 PROTEIN"/>
    <property type="match status" value="1"/>
</dbReference>
<dbReference type="Pfam" id="PF02627">
    <property type="entry name" value="CMD"/>
    <property type="match status" value="1"/>
</dbReference>
<protein>
    <submittedName>
        <fullName evidence="2">Carboxymuconolactone decarboxylase family protein</fullName>
    </submittedName>
</protein>
<name>A0A9E8RUQ7_9BACI</name>
<dbReference type="KEGG" id="faf:OE104_00355"/>
<dbReference type="SUPFAM" id="SSF69118">
    <property type="entry name" value="AhpD-like"/>
    <property type="match status" value="1"/>
</dbReference>
<gene>
    <name evidence="2" type="ORF">OE104_00355</name>
</gene>
<evidence type="ECO:0000313" key="2">
    <source>
        <dbReference type="EMBL" id="WAA09870.1"/>
    </source>
</evidence>
<dbReference type="Gene3D" id="1.20.1290.10">
    <property type="entry name" value="AhpD-like"/>
    <property type="match status" value="1"/>
</dbReference>
<keyword evidence="3" id="KW-1185">Reference proteome</keyword>
<proteinExistence type="predicted"/>